<evidence type="ECO:0000313" key="2">
    <source>
        <dbReference type="Proteomes" id="UP000254601"/>
    </source>
</evidence>
<proteinExistence type="predicted"/>
<keyword evidence="2" id="KW-1185">Reference proteome</keyword>
<organism evidence="1 2">
    <name type="scientific">Suttonella ornithocola</name>
    <dbReference type="NCBI Taxonomy" id="279832"/>
    <lineage>
        <taxon>Bacteria</taxon>
        <taxon>Pseudomonadati</taxon>
        <taxon>Pseudomonadota</taxon>
        <taxon>Gammaproteobacteria</taxon>
        <taxon>Cardiobacteriales</taxon>
        <taxon>Cardiobacteriaceae</taxon>
        <taxon>Suttonella</taxon>
    </lineage>
</organism>
<name>A0A380MY38_9GAMM</name>
<sequence length="171" mass="20100">MSGIELADTRVFFPLKVRVRERVSNKKLLIADLHSYQSAIKEVEDTMLALKQNFDTRQFGRELEINIALHLWQTINTHVQHNQLRWYIRYRQPTQKGNSNRLFVMLPLNAIRRDTNMPNHEFINAIFSTLGKSPLLDELLKVENQRLLLNSQARTIRMAISELETLIQNFS</sequence>
<accession>A0A380MY38</accession>
<protein>
    <submittedName>
        <fullName evidence="1">Uncharacterized protein</fullName>
    </submittedName>
</protein>
<dbReference type="AlphaFoldDB" id="A0A380MY38"/>
<dbReference type="EMBL" id="UHIC01000001">
    <property type="protein sequence ID" value="SUO96813.1"/>
    <property type="molecule type" value="Genomic_DNA"/>
</dbReference>
<evidence type="ECO:0000313" key="1">
    <source>
        <dbReference type="EMBL" id="SUO96813.1"/>
    </source>
</evidence>
<dbReference type="RefSeq" id="WP_072577420.1">
    <property type="nucleotide sequence ID" value="NZ_LWHB01000172.1"/>
</dbReference>
<gene>
    <name evidence="1" type="ORF">NCTC13337_02032</name>
</gene>
<dbReference type="Proteomes" id="UP000254601">
    <property type="component" value="Unassembled WGS sequence"/>
</dbReference>
<reference evidence="1 2" key="1">
    <citation type="submission" date="2018-06" db="EMBL/GenBank/DDBJ databases">
        <authorList>
            <consortium name="Pathogen Informatics"/>
            <person name="Doyle S."/>
        </authorList>
    </citation>
    <scope>NUCLEOTIDE SEQUENCE [LARGE SCALE GENOMIC DNA]</scope>
    <source>
        <strain evidence="1 2">NCTC13337</strain>
    </source>
</reference>